<dbReference type="Pfam" id="PF13561">
    <property type="entry name" value="adh_short_C2"/>
    <property type="match status" value="1"/>
</dbReference>
<dbReference type="FunFam" id="3.40.50.720:FF:000084">
    <property type="entry name" value="Short-chain dehydrogenase reductase"/>
    <property type="match status" value="1"/>
</dbReference>
<keyword evidence="2" id="KW-0560">Oxidoreductase</keyword>
<keyword evidence="4" id="KW-1185">Reference proteome</keyword>
<dbReference type="Gene3D" id="3.40.50.720">
    <property type="entry name" value="NAD(P)-binding Rossmann-like Domain"/>
    <property type="match status" value="1"/>
</dbReference>
<evidence type="ECO:0000256" key="2">
    <source>
        <dbReference type="ARBA" id="ARBA00023002"/>
    </source>
</evidence>
<dbReference type="PRINTS" id="PR00080">
    <property type="entry name" value="SDRFAMILY"/>
</dbReference>
<dbReference type="AlphaFoldDB" id="W6JZE4"/>
<comment type="caution">
    <text evidence="3">The sequence shown here is derived from an EMBL/GenBank/DDBJ whole genome shotgun (WGS) entry which is preliminary data.</text>
</comment>
<evidence type="ECO:0000256" key="1">
    <source>
        <dbReference type="ARBA" id="ARBA00006484"/>
    </source>
</evidence>
<dbReference type="RefSeq" id="WP_048700310.1">
    <property type="nucleotide sequence ID" value="NZ_HG764815.1"/>
</dbReference>
<sequence>MTGRLDGKVALITGVGGGMGVEAARLFCAAGAKVVGCDFFEEGARQTEEAVRAEGGEITVMGGVDLGDAQAAKAWIDQAAEVYGGFDILYNNASTQRFAGIEELSVEDWDYTMRNELNLVFYACKAAWPHLKKRGGGVILNVGSIAGLRGVEFMPQNAHGTAKAGVMSLTRQLVVEGAPHGIRANTISPGLIETPNTRTFLADPPENVKRIVLDRIPVGRVGQPADIVNAAIFLASDDATYINGANLVIDGGGSVLG</sequence>
<dbReference type="STRING" id="1193182.BN11_4990013"/>
<comment type="similarity">
    <text evidence="1">Belongs to the short-chain dehydrogenases/reductases (SDR) family.</text>
</comment>
<dbReference type="InterPro" id="IPR051122">
    <property type="entry name" value="SDR_DHRS6-like"/>
</dbReference>
<evidence type="ECO:0000313" key="3">
    <source>
        <dbReference type="EMBL" id="CCH74953.1"/>
    </source>
</evidence>
<dbReference type="GO" id="GO:0016491">
    <property type="term" value="F:oxidoreductase activity"/>
    <property type="evidence" value="ECO:0007669"/>
    <property type="project" value="UniProtKB-KW"/>
</dbReference>
<organism evidence="3 4">
    <name type="scientific">Nostocoides australiense Ben110</name>
    <dbReference type="NCBI Taxonomy" id="1193182"/>
    <lineage>
        <taxon>Bacteria</taxon>
        <taxon>Bacillati</taxon>
        <taxon>Actinomycetota</taxon>
        <taxon>Actinomycetes</taxon>
        <taxon>Micrococcales</taxon>
        <taxon>Intrasporangiaceae</taxon>
        <taxon>Nostocoides</taxon>
    </lineage>
</organism>
<dbReference type="PANTHER" id="PTHR43477">
    <property type="entry name" value="DIHYDROANTICAPSIN 7-DEHYDROGENASE"/>
    <property type="match status" value="1"/>
</dbReference>
<dbReference type="EMBL" id="CAJA01000444">
    <property type="protein sequence ID" value="CCH74953.1"/>
    <property type="molecule type" value="Genomic_DNA"/>
</dbReference>
<dbReference type="OrthoDB" id="286404at2"/>
<name>W6JZE4_9MICO</name>
<gene>
    <name evidence="3" type="ORF">BN11_4990013</name>
</gene>
<dbReference type="Proteomes" id="UP000035763">
    <property type="component" value="Unassembled WGS sequence"/>
</dbReference>
<accession>W6JZE4</accession>
<dbReference type="InterPro" id="IPR002347">
    <property type="entry name" value="SDR_fam"/>
</dbReference>
<dbReference type="PRINTS" id="PR00081">
    <property type="entry name" value="GDHRDH"/>
</dbReference>
<protein>
    <submittedName>
        <fullName evidence="3">2-hydroxycyclohexanecarboxyl-CoA dehydrogenase</fullName>
    </submittedName>
</protein>
<dbReference type="CDD" id="cd05233">
    <property type="entry name" value="SDR_c"/>
    <property type="match status" value="1"/>
</dbReference>
<dbReference type="PANTHER" id="PTHR43477:SF1">
    <property type="entry name" value="DIHYDROANTICAPSIN 7-DEHYDROGENASE"/>
    <property type="match status" value="1"/>
</dbReference>
<dbReference type="InterPro" id="IPR036291">
    <property type="entry name" value="NAD(P)-bd_dom_sf"/>
</dbReference>
<reference evidence="3 4" key="1">
    <citation type="journal article" date="2013" name="ISME J.">
        <title>A metabolic model for members of the genus Tetrasphaera involved in enhanced biological phosphorus removal.</title>
        <authorList>
            <person name="Kristiansen R."/>
            <person name="Nguyen H.T.T."/>
            <person name="Saunders A.M."/>
            <person name="Nielsen J.L."/>
            <person name="Wimmer R."/>
            <person name="Le V.Q."/>
            <person name="McIlroy S.J."/>
            <person name="Petrovski S."/>
            <person name="Seviour R.J."/>
            <person name="Calteau A."/>
            <person name="Nielsen K.L."/>
            <person name="Nielsen P.H."/>
        </authorList>
    </citation>
    <scope>NUCLEOTIDE SEQUENCE [LARGE SCALE GENOMIC DNA]</scope>
    <source>
        <strain evidence="3 4">Ben110</strain>
    </source>
</reference>
<evidence type="ECO:0000313" key="4">
    <source>
        <dbReference type="Proteomes" id="UP000035763"/>
    </source>
</evidence>
<dbReference type="SUPFAM" id="SSF51735">
    <property type="entry name" value="NAD(P)-binding Rossmann-fold domains"/>
    <property type="match status" value="1"/>
</dbReference>
<proteinExistence type="inferred from homology"/>